<dbReference type="PANTHER" id="PTHR47235:SF1">
    <property type="entry name" value="BLR6548 PROTEIN"/>
    <property type="match status" value="1"/>
</dbReference>
<evidence type="ECO:0000256" key="1">
    <source>
        <dbReference type="ARBA" id="ARBA00010062"/>
    </source>
</evidence>
<gene>
    <name evidence="4" type="ORF">PSQ39_17880</name>
</gene>
<evidence type="ECO:0000313" key="4">
    <source>
        <dbReference type="EMBL" id="MDD0816513.1"/>
    </source>
</evidence>
<dbReference type="RefSeq" id="WP_273928345.1">
    <property type="nucleotide sequence ID" value="NZ_JAQSIO010000008.1"/>
</dbReference>
<keyword evidence="5" id="KW-1185">Reference proteome</keyword>
<accession>A0ABT5MIU8</accession>
<dbReference type="InterPro" id="IPR028081">
    <property type="entry name" value="Leu-bd"/>
</dbReference>
<dbReference type="Gene3D" id="3.40.50.2300">
    <property type="match status" value="2"/>
</dbReference>
<dbReference type="Proteomes" id="UP001528672">
    <property type="component" value="Unassembled WGS sequence"/>
</dbReference>
<dbReference type="EMBL" id="JAQSIO010000008">
    <property type="protein sequence ID" value="MDD0816513.1"/>
    <property type="molecule type" value="Genomic_DNA"/>
</dbReference>
<dbReference type="CDD" id="cd19978">
    <property type="entry name" value="PBP1_ABC_ligand_binding-like"/>
    <property type="match status" value="1"/>
</dbReference>
<feature type="domain" description="Leucine-binding protein" evidence="3">
    <location>
        <begin position="39"/>
        <end position="370"/>
    </location>
</feature>
<dbReference type="Pfam" id="PF13458">
    <property type="entry name" value="Peripla_BP_6"/>
    <property type="match status" value="1"/>
</dbReference>
<evidence type="ECO:0000313" key="5">
    <source>
        <dbReference type="Proteomes" id="UP001528672"/>
    </source>
</evidence>
<comment type="similarity">
    <text evidence="1">Belongs to the leucine-binding protein family.</text>
</comment>
<reference evidence="4 5" key="1">
    <citation type="submission" date="2023-02" db="EMBL/GenBank/DDBJ databases">
        <title>Bacterial whole genome sequence for Curvibacter sp. HBC28.</title>
        <authorList>
            <person name="Le V."/>
            <person name="Ko S.-R."/>
            <person name="Ahn C.-Y."/>
            <person name="Oh H.-M."/>
        </authorList>
    </citation>
    <scope>NUCLEOTIDE SEQUENCE [LARGE SCALE GENOMIC DNA]</scope>
    <source>
        <strain evidence="4 5">HBC28</strain>
    </source>
</reference>
<protein>
    <submittedName>
        <fullName evidence="4">ABC transporter substrate-binding protein</fullName>
    </submittedName>
</protein>
<name>A0ABT5MIU8_9BURK</name>
<organism evidence="4 5">
    <name type="scientific">Curvibacter microcysteis</name>
    <dbReference type="NCBI Taxonomy" id="3026419"/>
    <lineage>
        <taxon>Bacteria</taxon>
        <taxon>Pseudomonadati</taxon>
        <taxon>Pseudomonadota</taxon>
        <taxon>Betaproteobacteria</taxon>
        <taxon>Burkholderiales</taxon>
        <taxon>Comamonadaceae</taxon>
        <taxon>Curvibacter</taxon>
    </lineage>
</organism>
<dbReference type="SUPFAM" id="SSF53822">
    <property type="entry name" value="Periplasmic binding protein-like I"/>
    <property type="match status" value="1"/>
</dbReference>
<sequence>MDQSAVLKAPSRRRFAWGAAALLAAPGLVRAQAEGKLVLGQSVPLTGPAAQLGLQYVQGAQLLLERVNAQGGVGRRSLELRILDDGYEADRCAENTRRLIDDEVFALFGYVGTPTSLAALPLATKARIPFVAPYSGAAALREPFNRQVFHVRASYQEEASLIVRDLINLGQRRIAVLRQNDSYGQAGLDAVTRALQGHDLKPVAQAAVERNSLDVAVAVRALVAVQPDAIVQICTYQASAAFVRAARKAGYGGQFHNVSFVGTQALADALGKDGAGVVISQVMPSPYTSTHPLSRDFREAVRKGGGKVQINYSSLEGYLAAAVLVEGLKAAANAGRLSRESLVSGLESLGQQTVVGFPISLSSTNHQASRFVELSMLVGDGRVRT</sequence>
<evidence type="ECO:0000256" key="2">
    <source>
        <dbReference type="ARBA" id="ARBA00022729"/>
    </source>
</evidence>
<keyword evidence="2" id="KW-0732">Signal</keyword>
<evidence type="ECO:0000259" key="3">
    <source>
        <dbReference type="Pfam" id="PF13458"/>
    </source>
</evidence>
<dbReference type="PANTHER" id="PTHR47235">
    <property type="entry name" value="BLR6548 PROTEIN"/>
    <property type="match status" value="1"/>
</dbReference>
<comment type="caution">
    <text evidence="4">The sequence shown here is derived from an EMBL/GenBank/DDBJ whole genome shotgun (WGS) entry which is preliminary data.</text>
</comment>
<dbReference type="InterPro" id="IPR028082">
    <property type="entry name" value="Peripla_BP_I"/>
</dbReference>
<proteinExistence type="inferred from homology"/>